<dbReference type="Gene3D" id="3.40.720.10">
    <property type="entry name" value="Alkaline Phosphatase, subunit A"/>
    <property type="match status" value="1"/>
</dbReference>
<dbReference type="EMBL" id="CP040396">
    <property type="protein sequence ID" value="QCT01518.1"/>
    <property type="molecule type" value="Genomic_DNA"/>
</dbReference>
<dbReference type="RefSeq" id="WP_138224639.1">
    <property type="nucleotide sequence ID" value="NZ_CP040396.1"/>
</dbReference>
<dbReference type="Pfam" id="PF00884">
    <property type="entry name" value="Sulfatase"/>
    <property type="match status" value="1"/>
</dbReference>
<dbReference type="GO" id="GO:0005737">
    <property type="term" value="C:cytoplasm"/>
    <property type="evidence" value="ECO:0007669"/>
    <property type="project" value="TreeGrafter"/>
</dbReference>
<dbReference type="SUPFAM" id="SSF53649">
    <property type="entry name" value="Alkaline phosphatase-like"/>
    <property type="match status" value="1"/>
</dbReference>
<dbReference type="InterPro" id="IPR017850">
    <property type="entry name" value="Alkaline_phosphatase_core_sf"/>
</dbReference>
<dbReference type="InterPro" id="IPR000917">
    <property type="entry name" value="Sulfatase_N"/>
</dbReference>
<dbReference type="InterPro" id="IPR024607">
    <property type="entry name" value="Sulfatase_CS"/>
</dbReference>
<evidence type="ECO:0000259" key="4">
    <source>
        <dbReference type="Pfam" id="PF00884"/>
    </source>
</evidence>
<evidence type="ECO:0000256" key="2">
    <source>
        <dbReference type="ARBA" id="ARBA00022723"/>
    </source>
</evidence>
<evidence type="ECO:0000256" key="1">
    <source>
        <dbReference type="ARBA" id="ARBA00008779"/>
    </source>
</evidence>
<dbReference type="PANTHER" id="PTHR45953:SF1">
    <property type="entry name" value="IDURONATE 2-SULFATASE"/>
    <property type="match status" value="1"/>
</dbReference>
<dbReference type="GO" id="GO:0008484">
    <property type="term" value="F:sulfuric ester hydrolase activity"/>
    <property type="evidence" value="ECO:0007669"/>
    <property type="project" value="TreeGrafter"/>
</dbReference>
<dbReference type="GO" id="GO:0046872">
    <property type="term" value="F:metal ion binding"/>
    <property type="evidence" value="ECO:0007669"/>
    <property type="project" value="UniProtKB-KW"/>
</dbReference>
<organism evidence="5 6">
    <name type="scientific">Paenibacillus algicola</name>
    <dbReference type="NCBI Taxonomy" id="2565926"/>
    <lineage>
        <taxon>Bacteria</taxon>
        <taxon>Bacillati</taxon>
        <taxon>Bacillota</taxon>
        <taxon>Bacilli</taxon>
        <taxon>Bacillales</taxon>
        <taxon>Paenibacillaceae</taxon>
        <taxon>Paenibacillus</taxon>
    </lineage>
</organism>
<evidence type="ECO:0000256" key="3">
    <source>
        <dbReference type="ARBA" id="ARBA00022801"/>
    </source>
</evidence>
<feature type="domain" description="Sulfatase N-terminal" evidence="4">
    <location>
        <begin position="4"/>
        <end position="348"/>
    </location>
</feature>
<evidence type="ECO:0000313" key="6">
    <source>
        <dbReference type="Proteomes" id="UP000300879"/>
    </source>
</evidence>
<keyword evidence="2" id="KW-0479">Metal-binding</keyword>
<dbReference type="AlphaFoldDB" id="A0A4P8XGW8"/>
<dbReference type="KEGG" id="palo:E6C60_0797"/>
<accession>A0A4P8XGW8</accession>
<name>A0A4P8XGW8_9BACL</name>
<sequence>MTQKNILFLFTDQQRHDTIAALGNPMIKTPVLDRLVESGISFTRAYSPCPVCVPARFSLHTGQLPHRTDCVINERMPEGHRSFMELLADQGYQTHGVGKMHFNFRDKPTSTLWGFESRDVSEEGGPRDDFKIFLEENGYEHVHDPQGVRSEYYYIPQPSQLPERLHNTTWVTDRSIDFLKQRDQERPFMLMTSYIKPHPPFETPTPWNKLYRGPEMPLPKRPQESEKLISYWNRFQNRYKGRDQGIDDNLMRVMKAAYYCTISFIDYQIGRLLSYMEENGLLENTLIVFSSDHGEMLGDYNCVGKRNFLDSGARVPLIVVDPNGPRGQRCEKPVSLVDIMPTFLQAAGTKSETPLSGESLLDIANGTVKREWIAAQYHRNDYGMYMAVSDRFKYIYSAPDDKEWLFDLKVDPDETRNRAGNPMYLEQTEQMKKDLIAFFKDEGYTAPIDGDDWIRYPKQSIPEDPDEMLLFQDTQSSIPNIPGYERNNPKPTAKMKFKVGF</sequence>
<dbReference type="OrthoDB" id="9762324at2"/>
<keyword evidence="6" id="KW-1185">Reference proteome</keyword>
<comment type="similarity">
    <text evidence="1">Belongs to the sulfatase family.</text>
</comment>
<keyword evidence="3" id="KW-0378">Hydrolase</keyword>
<dbReference type="PROSITE" id="PS00149">
    <property type="entry name" value="SULFATASE_2"/>
    <property type="match status" value="1"/>
</dbReference>
<reference evidence="5 6" key="1">
    <citation type="submission" date="2019-05" db="EMBL/GenBank/DDBJ databases">
        <authorList>
            <person name="Chen C."/>
        </authorList>
    </citation>
    <scope>NUCLEOTIDE SEQUENCE [LARGE SCALE GENOMIC DNA]</scope>
    <source>
        <strain evidence="5 6">HB172198</strain>
    </source>
</reference>
<dbReference type="PANTHER" id="PTHR45953">
    <property type="entry name" value="IDURONATE 2-SULFATASE"/>
    <property type="match status" value="1"/>
</dbReference>
<evidence type="ECO:0000313" key="5">
    <source>
        <dbReference type="EMBL" id="QCT01518.1"/>
    </source>
</evidence>
<dbReference type="Proteomes" id="UP000300879">
    <property type="component" value="Chromosome"/>
</dbReference>
<gene>
    <name evidence="5" type="ORF">E6C60_0797</name>
</gene>
<protein>
    <submittedName>
        <fullName evidence="5">Putative choline sulfatase</fullName>
    </submittedName>
</protein>
<proteinExistence type="inferred from homology"/>